<dbReference type="InterPro" id="IPR010730">
    <property type="entry name" value="HET"/>
</dbReference>
<keyword evidence="4" id="KW-1185">Reference proteome</keyword>
<feature type="domain" description="Heterokaryon incompatibility" evidence="2">
    <location>
        <begin position="229"/>
        <end position="379"/>
    </location>
</feature>
<name>A0A9P9L6M1_FUSSL</name>
<reference evidence="3" key="1">
    <citation type="journal article" date="2021" name="Nat. Commun.">
        <title>Genetic determinants of endophytism in the Arabidopsis root mycobiome.</title>
        <authorList>
            <person name="Mesny F."/>
            <person name="Miyauchi S."/>
            <person name="Thiergart T."/>
            <person name="Pickel B."/>
            <person name="Atanasova L."/>
            <person name="Karlsson M."/>
            <person name="Huettel B."/>
            <person name="Barry K.W."/>
            <person name="Haridas S."/>
            <person name="Chen C."/>
            <person name="Bauer D."/>
            <person name="Andreopoulos W."/>
            <person name="Pangilinan J."/>
            <person name="LaButti K."/>
            <person name="Riley R."/>
            <person name="Lipzen A."/>
            <person name="Clum A."/>
            <person name="Drula E."/>
            <person name="Henrissat B."/>
            <person name="Kohler A."/>
            <person name="Grigoriev I.V."/>
            <person name="Martin F.M."/>
            <person name="Hacquard S."/>
        </authorList>
    </citation>
    <scope>NUCLEOTIDE SEQUENCE</scope>
    <source>
        <strain evidence="3">FSSC 5 MPI-SDFR-AT-0091</strain>
    </source>
</reference>
<organism evidence="3 4">
    <name type="scientific">Fusarium solani</name>
    <name type="common">Filamentous fungus</name>
    <dbReference type="NCBI Taxonomy" id="169388"/>
    <lineage>
        <taxon>Eukaryota</taxon>
        <taxon>Fungi</taxon>
        <taxon>Dikarya</taxon>
        <taxon>Ascomycota</taxon>
        <taxon>Pezizomycotina</taxon>
        <taxon>Sordariomycetes</taxon>
        <taxon>Hypocreomycetidae</taxon>
        <taxon>Hypocreales</taxon>
        <taxon>Nectriaceae</taxon>
        <taxon>Fusarium</taxon>
        <taxon>Fusarium solani species complex</taxon>
    </lineage>
</organism>
<comment type="caution">
    <text evidence="3">The sequence shown here is derived from an EMBL/GenBank/DDBJ whole genome shotgun (WGS) entry which is preliminary data.</text>
</comment>
<sequence length="758" mass="85731">MHLGMQVSVLSLSDALAASRGEDAKRPFDFWETAGTRGCSLFCESGRRRRDSEPGISRRTPTPSRETVRVREITRIRGRPFTFGDLEKSTSHGCGSCKTVKSILEMLPTKYLGLLRQSTSMRWGKKSTFVLEIQDQTGTEYCVRILNFNKSRNHFKGMGSTNGLSGDTASSLSLHRVRGWLKGCEDGHGKCGIGRDVVLPTRLVDVAEIFRGSESGVKLVDSTGQRGTYMCLSHCWGKAPIEIMTKKLSLQERLDFIPSQDLPPSFHQAIQLVRKLGIPYLWIDSLCIIQNDTEDWKREAAQMVNIYRNAYATLAVTWSPDSQGGCFSKVIPTQCFNLRSTSGHEFMIGVGIGLKSDISEFARVKQYFPLFNRAWCLQERLLSRRVIHCHHGEMAFDCGDGNTCECGGGQHWAWDNVVGLGGTYTPLRSRSRYLGLLTEPTGHSSALKSTKGKRIDAYERWHRVVSEYTCLNLTKQTDILPALSGLTHETAELTGDVFLAGLWKNYLKNDLLWYVHTVAEWRQNRKEILARKRTAPSWSWASLGSGCKVTFQKTEFTRELPQRLRSIADDAIITCNLDDGKTKGRFQSRSSRLPIMLHRPCSKFNSKRRGTSTKYGKFMLYSREEDREWHEGCRPMSGEAHLEFGPVQSKLHVDPVVEVLPYVTNHKPTENTGICKYCAFLPASLVYIRGLEKQVGQGAKNRLRDYFMVLVDSQDGSPGEYQRVGLMEVWFQTHEMRDIWYDEVWTALAKSEASITIA</sequence>
<dbReference type="PANTHER" id="PTHR33112:SF9">
    <property type="entry name" value="HETEROKARYON INCOMPATIBILITY DOMAIN-CONTAINING PROTEIN"/>
    <property type="match status" value="1"/>
</dbReference>
<protein>
    <submittedName>
        <fullName evidence="3">Heterokaryon incompatibility protein</fullName>
    </submittedName>
</protein>
<dbReference type="PANTHER" id="PTHR33112">
    <property type="entry name" value="DOMAIN PROTEIN, PUTATIVE-RELATED"/>
    <property type="match status" value="1"/>
</dbReference>
<dbReference type="EMBL" id="JAGTJS010000001">
    <property type="protein sequence ID" value="KAH7274910.1"/>
    <property type="molecule type" value="Genomic_DNA"/>
</dbReference>
<evidence type="ECO:0000256" key="1">
    <source>
        <dbReference type="SAM" id="MobiDB-lite"/>
    </source>
</evidence>
<dbReference type="Pfam" id="PF06985">
    <property type="entry name" value="HET"/>
    <property type="match status" value="1"/>
</dbReference>
<gene>
    <name evidence="3" type="ORF">B0J15DRAFT_518686</name>
</gene>
<accession>A0A9P9L6M1</accession>
<dbReference type="Proteomes" id="UP000736672">
    <property type="component" value="Unassembled WGS sequence"/>
</dbReference>
<dbReference type="OrthoDB" id="5347061at2759"/>
<dbReference type="AlphaFoldDB" id="A0A9P9L6M1"/>
<evidence type="ECO:0000259" key="2">
    <source>
        <dbReference type="Pfam" id="PF06985"/>
    </source>
</evidence>
<evidence type="ECO:0000313" key="3">
    <source>
        <dbReference type="EMBL" id="KAH7274910.1"/>
    </source>
</evidence>
<feature type="region of interest" description="Disordered" evidence="1">
    <location>
        <begin position="47"/>
        <end position="66"/>
    </location>
</feature>
<evidence type="ECO:0000313" key="4">
    <source>
        <dbReference type="Proteomes" id="UP000736672"/>
    </source>
</evidence>
<proteinExistence type="predicted"/>